<evidence type="ECO:0000256" key="2">
    <source>
        <dbReference type="ARBA" id="ARBA00022771"/>
    </source>
</evidence>
<dbReference type="Gene3D" id="6.10.140.2220">
    <property type="match status" value="1"/>
</dbReference>
<feature type="domain" description="MYND-type" evidence="5">
    <location>
        <begin position="207"/>
        <end position="248"/>
    </location>
</feature>
<dbReference type="Pfam" id="PF01753">
    <property type="entry name" value="zf-MYND"/>
    <property type="match status" value="1"/>
</dbReference>
<dbReference type="OrthoDB" id="432970at2759"/>
<dbReference type="AlphaFoldDB" id="A0A6A5R0A2"/>
<keyword evidence="3" id="KW-0862">Zinc</keyword>
<keyword evidence="7" id="KW-1185">Reference proteome</keyword>
<gene>
    <name evidence="6" type="ORF">BDU57DRAFT_512679</name>
</gene>
<evidence type="ECO:0000256" key="1">
    <source>
        <dbReference type="ARBA" id="ARBA00022723"/>
    </source>
</evidence>
<keyword evidence="1" id="KW-0479">Metal-binding</keyword>
<evidence type="ECO:0000313" key="7">
    <source>
        <dbReference type="Proteomes" id="UP000800096"/>
    </source>
</evidence>
<accession>A0A6A5R0A2</accession>
<evidence type="ECO:0000259" key="5">
    <source>
        <dbReference type="PROSITE" id="PS50865"/>
    </source>
</evidence>
<proteinExistence type="predicted"/>
<reference evidence="6" key="1">
    <citation type="journal article" date="2020" name="Stud. Mycol.">
        <title>101 Dothideomycetes genomes: a test case for predicting lifestyles and emergence of pathogens.</title>
        <authorList>
            <person name="Haridas S."/>
            <person name="Albert R."/>
            <person name="Binder M."/>
            <person name="Bloem J."/>
            <person name="Labutti K."/>
            <person name="Salamov A."/>
            <person name="Andreopoulos B."/>
            <person name="Baker S."/>
            <person name="Barry K."/>
            <person name="Bills G."/>
            <person name="Bluhm B."/>
            <person name="Cannon C."/>
            <person name="Castanera R."/>
            <person name="Culley D."/>
            <person name="Daum C."/>
            <person name="Ezra D."/>
            <person name="Gonzalez J."/>
            <person name="Henrissat B."/>
            <person name="Kuo A."/>
            <person name="Liang C."/>
            <person name="Lipzen A."/>
            <person name="Lutzoni F."/>
            <person name="Magnuson J."/>
            <person name="Mondo S."/>
            <person name="Nolan M."/>
            <person name="Ohm R."/>
            <person name="Pangilinan J."/>
            <person name="Park H.-J."/>
            <person name="Ramirez L."/>
            <person name="Alfaro M."/>
            <person name="Sun H."/>
            <person name="Tritt A."/>
            <person name="Yoshinaga Y."/>
            <person name="Zwiers L.-H."/>
            <person name="Turgeon B."/>
            <person name="Goodwin S."/>
            <person name="Spatafora J."/>
            <person name="Crous P."/>
            <person name="Grigoriev I."/>
        </authorList>
    </citation>
    <scope>NUCLEOTIDE SEQUENCE</scope>
    <source>
        <strain evidence="6">HMLAC05119</strain>
    </source>
</reference>
<keyword evidence="2 4" id="KW-0863">Zinc-finger</keyword>
<dbReference type="EMBL" id="ML979133">
    <property type="protein sequence ID" value="KAF1919537.1"/>
    <property type="molecule type" value="Genomic_DNA"/>
</dbReference>
<name>A0A6A5R0A2_AMPQU</name>
<evidence type="ECO:0000256" key="3">
    <source>
        <dbReference type="ARBA" id="ARBA00022833"/>
    </source>
</evidence>
<dbReference type="InterPro" id="IPR002893">
    <property type="entry name" value="Znf_MYND"/>
</dbReference>
<sequence length="302" mass="34286">MTFTIKYLDEYRLPGYPNASLYLDRSPLAVVEAEDKSTNTNDGELNTTIGIATTLYNWCPDALAAFLDLDAWFSFTWSVAIQQGDQDETNIEIGRVGNQITFGTLDKDGDNWTLMLTYNIVLEGEDRGIWKPNPKESMQGEEDVTDMQEIDRLSRAFATSLVEKKVWLTGKKIRHTFHVEYAPMDVWGDGILMNPHWLYKSLDLSRCTSCSAPATETKELQRCGRCGTATYCSSTCQRKDWAVHKHICNLSLEDRGQMLAITEKGGLIGWDEERMYAKEGSGEESKNPNFLKEQLKRTRTTC</sequence>
<protein>
    <recommendedName>
        <fullName evidence="5">MYND-type domain-containing protein</fullName>
    </recommendedName>
</protein>
<evidence type="ECO:0000256" key="4">
    <source>
        <dbReference type="PROSITE-ProRule" id="PRU00134"/>
    </source>
</evidence>
<dbReference type="GO" id="GO:0008270">
    <property type="term" value="F:zinc ion binding"/>
    <property type="evidence" value="ECO:0007669"/>
    <property type="project" value="UniProtKB-KW"/>
</dbReference>
<dbReference type="PROSITE" id="PS50865">
    <property type="entry name" value="ZF_MYND_2"/>
    <property type="match status" value="1"/>
</dbReference>
<dbReference type="SUPFAM" id="SSF144232">
    <property type="entry name" value="HIT/MYND zinc finger-like"/>
    <property type="match status" value="1"/>
</dbReference>
<dbReference type="PROSITE" id="PS01360">
    <property type="entry name" value="ZF_MYND_1"/>
    <property type="match status" value="1"/>
</dbReference>
<dbReference type="Proteomes" id="UP000800096">
    <property type="component" value="Unassembled WGS sequence"/>
</dbReference>
<evidence type="ECO:0000313" key="6">
    <source>
        <dbReference type="EMBL" id="KAF1919537.1"/>
    </source>
</evidence>
<organism evidence="6 7">
    <name type="scientific">Ampelomyces quisqualis</name>
    <name type="common">Powdery mildew agent</name>
    <dbReference type="NCBI Taxonomy" id="50730"/>
    <lineage>
        <taxon>Eukaryota</taxon>
        <taxon>Fungi</taxon>
        <taxon>Dikarya</taxon>
        <taxon>Ascomycota</taxon>
        <taxon>Pezizomycotina</taxon>
        <taxon>Dothideomycetes</taxon>
        <taxon>Pleosporomycetidae</taxon>
        <taxon>Pleosporales</taxon>
        <taxon>Pleosporineae</taxon>
        <taxon>Phaeosphaeriaceae</taxon>
        <taxon>Ampelomyces</taxon>
    </lineage>
</organism>